<dbReference type="Proteomes" id="UP000799750">
    <property type="component" value="Unassembled WGS sequence"/>
</dbReference>
<feature type="region of interest" description="Disordered" evidence="1">
    <location>
        <begin position="350"/>
        <end position="379"/>
    </location>
</feature>
<gene>
    <name evidence="2" type="ORF">BU16DRAFT_538553</name>
</gene>
<sequence>MRGGKGRTPRLHPSTAITSLPAPELRWPACCSVAVRTSHSGRERRRETRFGAECECRICRLAASQLRRDSTLAGFNSTQHASTLPAACPGQTRLHDCAVWGPQQTPLISRSPIAIAFRFSDGRPPRRSRLHSAGRIDGRGTLDQNTRPLVIGHAAASLSQQRQRDASAQPCRHLALLCNSPHGDGRPTAERRPSITRVAGSSTRCPYVVSTPSRAMAQTKPSRDLFSTHTLPAPLVHAAASWLSRLHFKTNCRIPLVALAERRVQCLVRGSIFTLWDINRSSPRVTAVSRHGRPRAPGVPRNQASDIVAHPPALCTALSLLVLALPASAPSPSCAPKPHVLRTLQNPSFDTYQAADPTHGPPCQSARRSGTDGQTRGRIGMRGLAPQDYSRERAICSVVDSLTIC</sequence>
<evidence type="ECO:0000313" key="3">
    <source>
        <dbReference type="Proteomes" id="UP000799750"/>
    </source>
</evidence>
<reference evidence="2" key="1">
    <citation type="journal article" date="2020" name="Stud. Mycol.">
        <title>101 Dothideomycetes genomes: a test case for predicting lifestyles and emergence of pathogens.</title>
        <authorList>
            <person name="Haridas S."/>
            <person name="Albert R."/>
            <person name="Binder M."/>
            <person name="Bloem J."/>
            <person name="Labutti K."/>
            <person name="Salamov A."/>
            <person name="Andreopoulos B."/>
            <person name="Baker S."/>
            <person name="Barry K."/>
            <person name="Bills G."/>
            <person name="Bluhm B."/>
            <person name="Cannon C."/>
            <person name="Castanera R."/>
            <person name="Culley D."/>
            <person name="Daum C."/>
            <person name="Ezra D."/>
            <person name="Gonzalez J."/>
            <person name="Henrissat B."/>
            <person name="Kuo A."/>
            <person name="Liang C."/>
            <person name="Lipzen A."/>
            <person name="Lutzoni F."/>
            <person name="Magnuson J."/>
            <person name="Mondo S."/>
            <person name="Nolan M."/>
            <person name="Ohm R."/>
            <person name="Pangilinan J."/>
            <person name="Park H.-J."/>
            <person name="Ramirez L."/>
            <person name="Alfaro M."/>
            <person name="Sun H."/>
            <person name="Tritt A."/>
            <person name="Yoshinaga Y."/>
            <person name="Zwiers L.-H."/>
            <person name="Turgeon B."/>
            <person name="Goodwin S."/>
            <person name="Spatafora J."/>
            <person name="Crous P."/>
            <person name="Grigoriev I."/>
        </authorList>
    </citation>
    <scope>NUCLEOTIDE SEQUENCE</scope>
    <source>
        <strain evidence="2">CBS 269.34</strain>
    </source>
</reference>
<dbReference type="OrthoDB" id="10672397at2759"/>
<proteinExistence type="predicted"/>
<evidence type="ECO:0000313" key="2">
    <source>
        <dbReference type="EMBL" id="KAF2495940.1"/>
    </source>
</evidence>
<organism evidence="2 3">
    <name type="scientific">Lophium mytilinum</name>
    <dbReference type="NCBI Taxonomy" id="390894"/>
    <lineage>
        <taxon>Eukaryota</taxon>
        <taxon>Fungi</taxon>
        <taxon>Dikarya</taxon>
        <taxon>Ascomycota</taxon>
        <taxon>Pezizomycotina</taxon>
        <taxon>Dothideomycetes</taxon>
        <taxon>Pleosporomycetidae</taxon>
        <taxon>Mytilinidiales</taxon>
        <taxon>Mytilinidiaceae</taxon>
        <taxon>Lophium</taxon>
    </lineage>
</organism>
<dbReference type="AlphaFoldDB" id="A0A6A6QVL4"/>
<feature type="region of interest" description="Disordered" evidence="1">
    <location>
        <begin position="124"/>
        <end position="144"/>
    </location>
</feature>
<keyword evidence="3" id="KW-1185">Reference proteome</keyword>
<dbReference type="EMBL" id="MU004188">
    <property type="protein sequence ID" value="KAF2495940.1"/>
    <property type="molecule type" value="Genomic_DNA"/>
</dbReference>
<accession>A0A6A6QVL4</accession>
<protein>
    <submittedName>
        <fullName evidence="2">Uncharacterized protein</fullName>
    </submittedName>
</protein>
<name>A0A6A6QVL4_9PEZI</name>
<evidence type="ECO:0000256" key="1">
    <source>
        <dbReference type="SAM" id="MobiDB-lite"/>
    </source>
</evidence>